<evidence type="ECO:0000259" key="7">
    <source>
        <dbReference type="Pfam" id="PF00171"/>
    </source>
</evidence>
<dbReference type="Gene3D" id="3.40.309.10">
    <property type="entry name" value="Aldehyde Dehydrogenase, Chain A, domain 2"/>
    <property type="match status" value="1"/>
</dbReference>
<dbReference type="InterPro" id="IPR029510">
    <property type="entry name" value="Ald_DH_CS_GLU"/>
</dbReference>
<dbReference type="InterPro" id="IPR016162">
    <property type="entry name" value="Ald_DH_N"/>
</dbReference>
<dbReference type="PROSITE" id="PS00687">
    <property type="entry name" value="ALDEHYDE_DEHYDR_GLU"/>
    <property type="match status" value="1"/>
</dbReference>
<dbReference type="Gene3D" id="3.40.605.10">
    <property type="entry name" value="Aldehyde Dehydrogenase, Chain A, domain 1"/>
    <property type="match status" value="1"/>
</dbReference>
<feature type="domain" description="Aldehyde dehydrogenase" evidence="7">
    <location>
        <begin position="11"/>
        <end position="471"/>
    </location>
</feature>
<dbReference type="Pfam" id="PF00171">
    <property type="entry name" value="Aldedh"/>
    <property type="match status" value="1"/>
</dbReference>
<dbReference type="CDD" id="cd07138">
    <property type="entry name" value="ALDH_CddD_SSP0762"/>
    <property type="match status" value="1"/>
</dbReference>
<evidence type="ECO:0000313" key="8">
    <source>
        <dbReference type="EMBL" id="GAA1687887.1"/>
    </source>
</evidence>
<dbReference type="InterPro" id="IPR015590">
    <property type="entry name" value="Aldehyde_DH_dom"/>
</dbReference>
<reference evidence="9" key="1">
    <citation type="journal article" date="2019" name="Int. J. Syst. Evol. Microbiol.">
        <title>The Global Catalogue of Microorganisms (GCM) 10K type strain sequencing project: providing services to taxonomists for standard genome sequencing and annotation.</title>
        <authorList>
            <consortium name="The Broad Institute Genomics Platform"/>
            <consortium name="The Broad Institute Genome Sequencing Center for Infectious Disease"/>
            <person name="Wu L."/>
            <person name="Ma J."/>
        </authorList>
    </citation>
    <scope>NUCLEOTIDE SEQUENCE [LARGE SCALE GENOMIC DNA]</scope>
    <source>
        <strain evidence="9">JCM 13929</strain>
    </source>
</reference>
<accession>A0ABP4TH34</accession>
<dbReference type="InterPro" id="IPR016163">
    <property type="entry name" value="Ald_DH_C"/>
</dbReference>
<dbReference type="PROSITE" id="PS00070">
    <property type="entry name" value="ALDEHYDE_DEHYDR_CYS"/>
    <property type="match status" value="1"/>
</dbReference>
<proteinExistence type="inferred from homology"/>
<evidence type="ECO:0000256" key="2">
    <source>
        <dbReference type="ARBA" id="ARBA00023002"/>
    </source>
</evidence>
<dbReference type="InterPro" id="IPR016161">
    <property type="entry name" value="Ald_DH/histidinol_DH"/>
</dbReference>
<dbReference type="Proteomes" id="UP001500064">
    <property type="component" value="Unassembled WGS sequence"/>
</dbReference>
<dbReference type="EC" id="1.2.1.3" evidence="3"/>
<keyword evidence="2 6" id="KW-0560">Oxidoreductase</keyword>
<name>A0ABP4TH34_9ACTN</name>
<comment type="similarity">
    <text evidence="1 6">Belongs to the aldehyde dehydrogenase family.</text>
</comment>
<organism evidence="8 9">
    <name type="scientific">Nonomuraea maheshkhaliensis</name>
    <dbReference type="NCBI Taxonomy" id="419590"/>
    <lineage>
        <taxon>Bacteria</taxon>
        <taxon>Bacillati</taxon>
        <taxon>Actinomycetota</taxon>
        <taxon>Actinomycetes</taxon>
        <taxon>Streptosporangiales</taxon>
        <taxon>Streptosporangiaceae</taxon>
        <taxon>Nonomuraea</taxon>
    </lineage>
</organism>
<feature type="active site" evidence="5">
    <location>
        <position position="243"/>
    </location>
</feature>
<comment type="caution">
    <text evidence="8">The sequence shown here is derived from an EMBL/GenBank/DDBJ whole genome shotgun (WGS) entry which is preliminary data.</text>
</comment>
<keyword evidence="9" id="KW-1185">Reference proteome</keyword>
<gene>
    <name evidence="8" type="ORF">GCM10009733_100690</name>
</gene>
<evidence type="ECO:0000256" key="5">
    <source>
        <dbReference type="PROSITE-ProRule" id="PRU10007"/>
    </source>
</evidence>
<protein>
    <recommendedName>
        <fullName evidence="3">aldehyde dehydrogenase (NAD(+))</fullName>
        <ecNumber evidence="3">1.2.1.3</ecNumber>
    </recommendedName>
</protein>
<dbReference type="SUPFAM" id="SSF53720">
    <property type="entry name" value="ALDH-like"/>
    <property type="match status" value="1"/>
</dbReference>
<evidence type="ECO:0000256" key="1">
    <source>
        <dbReference type="ARBA" id="ARBA00009986"/>
    </source>
</evidence>
<evidence type="ECO:0000256" key="4">
    <source>
        <dbReference type="ARBA" id="ARBA00049194"/>
    </source>
</evidence>
<evidence type="ECO:0000256" key="6">
    <source>
        <dbReference type="RuleBase" id="RU003345"/>
    </source>
</evidence>
<dbReference type="InterPro" id="IPR016160">
    <property type="entry name" value="Ald_DH_CS_CYS"/>
</dbReference>
<sequence>MPHRIYVDGEWVPAGGGAAIPVVNPATEEVFEEVPRGDAKDVARAVEAAAAAPPAWSARPAAERAALCAAVAEALRERTDELTEMIVDELGMPLRLTRAIQVGAPVRTFASMPDITAGLAFEERLGDSVVYRDPIGVVGAITPWNYPLHQIAAKVAPALTAGCTVVLKPSEVTPLNAFVLADVMHEAGFPPGVFNLVPGTGPEAGEALAAHPLVDMISFTGSTRAGRRVAELAAAGVKRTALELGGKSPNVLLDDLGDAAFEDAVRKGVGACYLNSGQTCSALTRLLVPRERLARAETIAAEEALTYTVGDPRDPATRLGPLVSAVQRERVRDHLRAAAEDGATILTGGPEAPDGLERGYYVRPTVLSGVTPESRIAQEEIFGPVLVVLPYDGEDDAVRIANGTAYGLAAGVRSADPGRARRVARRLRAGQIRVNDGAHNGLAPFGGFKQSGYGREYGRFGLEEFLTTTSVQL</sequence>
<evidence type="ECO:0000313" key="9">
    <source>
        <dbReference type="Proteomes" id="UP001500064"/>
    </source>
</evidence>
<comment type="catalytic activity">
    <reaction evidence="4">
        <text>an aldehyde + NAD(+) + H2O = a carboxylate + NADH + 2 H(+)</text>
        <dbReference type="Rhea" id="RHEA:16185"/>
        <dbReference type="ChEBI" id="CHEBI:15377"/>
        <dbReference type="ChEBI" id="CHEBI:15378"/>
        <dbReference type="ChEBI" id="CHEBI:17478"/>
        <dbReference type="ChEBI" id="CHEBI:29067"/>
        <dbReference type="ChEBI" id="CHEBI:57540"/>
        <dbReference type="ChEBI" id="CHEBI:57945"/>
        <dbReference type="EC" id="1.2.1.3"/>
    </reaction>
</comment>
<dbReference type="PANTHER" id="PTHR42804">
    <property type="entry name" value="ALDEHYDE DEHYDROGENASE"/>
    <property type="match status" value="1"/>
</dbReference>
<evidence type="ECO:0000256" key="3">
    <source>
        <dbReference type="ARBA" id="ARBA00024226"/>
    </source>
</evidence>
<dbReference type="RefSeq" id="WP_346114294.1">
    <property type="nucleotide sequence ID" value="NZ_BAAAMU010000157.1"/>
</dbReference>
<dbReference type="PANTHER" id="PTHR42804:SF1">
    <property type="entry name" value="ALDEHYDE DEHYDROGENASE-RELATED"/>
    <property type="match status" value="1"/>
</dbReference>
<dbReference type="EMBL" id="BAAAMU010000157">
    <property type="protein sequence ID" value="GAA1687887.1"/>
    <property type="molecule type" value="Genomic_DNA"/>
</dbReference>